<dbReference type="GO" id="GO:0006606">
    <property type="term" value="P:protein import into nucleus"/>
    <property type="evidence" value="ECO:0007669"/>
    <property type="project" value="InterPro"/>
</dbReference>
<evidence type="ECO:0008006" key="8">
    <source>
        <dbReference type="Google" id="ProtNLM"/>
    </source>
</evidence>
<evidence type="ECO:0000313" key="6">
    <source>
        <dbReference type="EMBL" id="OMJ92195.1"/>
    </source>
</evidence>
<dbReference type="AlphaFoldDB" id="A0A1R2CT77"/>
<protein>
    <recommendedName>
        <fullName evidence="8">TOG domain-containing protein</fullName>
    </recommendedName>
</protein>
<keyword evidence="2" id="KW-0813">Transport</keyword>
<dbReference type="InterPro" id="IPR016024">
    <property type="entry name" value="ARM-type_fold"/>
</dbReference>
<dbReference type="Gene3D" id="1.25.10.10">
    <property type="entry name" value="Leucine-rich Repeat Variant"/>
    <property type="match status" value="1"/>
</dbReference>
<sequence>MNSVSLNLKGQGDKQIAVNTTVLQHKIKACRILFDLVSSLKDAFAPWALSTLNVLTPLFNYLYNGDIRKYSMKTVVAIFLTLSGDSAESVLRTLTPVFVQTLSSPKSSPADIKRALKSLQACLEHTTNKAVIGLAAANEIAVSTSTHVKYVFDRKAQRKEELKGFSDPDLYADEIDAIKEENEIDEKILSGVMEVVGMLLKGFKKEFQGTFLQYFKTLYGEVFFKEGATDGEILSAICIFDDYVENTQDLMWAGNSSPILEQMLKFSTHKNADIRQSAVFGIGVCAQVVDSTTFSPFLAQALNNIKTVLTDPKARNDTYTIATDCAVGALGKLALYHNASLLEEWVNCLPIKAELDEAQCVHLMFLQNIDKVKTFPRTQTVLTELVNLTKTEEVLDANGMALLQQLIN</sequence>
<keyword evidence="7" id="KW-1185">Reference proteome</keyword>
<keyword evidence="4" id="KW-0677">Repeat</keyword>
<dbReference type="InterPro" id="IPR040122">
    <property type="entry name" value="Importin_beta"/>
</dbReference>
<evidence type="ECO:0000256" key="4">
    <source>
        <dbReference type="ARBA" id="ARBA00022737"/>
    </source>
</evidence>
<dbReference type="PANTHER" id="PTHR10527">
    <property type="entry name" value="IMPORTIN BETA"/>
    <property type="match status" value="1"/>
</dbReference>
<organism evidence="6 7">
    <name type="scientific">Stentor coeruleus</name>
    <dbReference type="NCBI Taxonomy" id="5963"/>
    <lineage>
        <taxon>Eukaryota</taxon>
        <taxon>Sar</taxon>
        <taxon>Alveolata</taxon>
        <taxon>Ciliophora</taxon>
        <taxon>Postciliodesmatophora</taxon>
        <taxon>Heterotrichea</taxon>
        <taxon>Heterotrichida</taxon>
        <taxon>Stentoridae</taxon>
        <taxon>Stentor</taxon>
    </lineage>
</organism>
<dbReference type="Proteomes" id="UP000187209">
    <property type="component" value="Unassembled WGS sequence"/>
</dbReference>
<accession>A0A1R2CT77</accession>
<evidence type="ECO:0000256" key="3">
    <source>
        <dbReference type="ARBA" id="ARBA00022490"/>
    </source>
</evidence>
<comment type="subcellular location">
    <subcellularLocation>
        <location evidence="1">Cytoplasm</location>
    </subcellularLocation>
</comment>
<dbReference type="InterPro" id="IPR041389">
    <property type="entry name" value="Importin_rep_6"/>
</dbReference>
<evidence type="ECO:0000256" key="1">
    <source>
        <dbReference type="ARBA" id="ARBA00004496"/>
    </source>
</evidence>
<reference evidence="6 7" key="1">
    <citation type="submission" date="2016-11" db="EMBL/GenBank/DDBJ databases">
        <title>The macronuclear genome of Stentor coeruleus: a giant cell with tiny introns.</title>
        <authorList>
            <person name="Slabodnick M."/>
            <person name="Ruby J.G."/>
            <person name="Reiff S.B."/>
            <person name="Swart E.C."/>
            <person name="Gosai S."/>
            <person name="Prabakaran S."/>
            <person name="Witkowska E."/>
            <person name="Larue G.E."/>
            <person name="Fisher S."/>
            <person name="Freeman R.M."/>
            <person name="Gunawardena J."/>
            <person name="Chu W."/>
            <person name="Stover N.A."/>
            <person name="Gregory B.D."/>
            <person name="Nowacki M."/>
            <person name="Derisi J."/>
            <person name="Roy S.W."/>
            <person name="Marshall W.F."/>
            <person name="Sood P."/>
        </authorList>
    </citation>
    <scope>NUCLEOTIDE SEQUENCE [LARGE SCALE GENOMIC DNA]</scope>
    <source>
        <strain evidence="6">WM001</strain>
    </source>
</reference>
<dbReference type="Pfam" id="PF18829">
    <property type="entry name" value="Importin_rep_6"/>
    <property type="match status" value="1"/>
</dbReference>
<dbReference type="SUPFAM" id="SSF48371">
    <property type="entry name" value="ARM repeat"/>
    <property type="match status" value="1"/>
</dbReference>
<gene>
    <name evidence="6" type="ORF">SteCoe_5068</name>
</gene>
<comment type="caution">
    <text evidence="6">The sequence shown here is derived from an EMBL/GenBank/DDBJ whole genome shotgun (WGS) entry which is preliminary data.</text>
</comment>
<evidence type="ECO:0000256" key="2">
    <source>
        <dbReference type="ARBA" id="ARBA00022448"/>
    </source>
</evidence>
<name>A0A1R2CT77_9CILI</name>
<dbReference type="GO" id="GO:0005737">
    <property type="term" value="C:cytoplasm"/>
    <property type="evidence" value="ECO:0007669"/>
    <property type="project" value="UniProtKB-SubCell"/>
</dbReference>
<dbReference type="EMBL" id="MPUH01000066">
    <property type="protein sequence ID" value="OMJ92195.1"/>
    <property type="molecule type" value="Genomic_DNA"/>
</dbReference>
<evidence type="ECO:0000313" key="7">
    <source>
        <dbReference type="Proteomes" id="UP000187209"/>
    </source>
</evidence>
<keyword evidence="5" id="KW-0653">Protein transport</keyword>
<proteinExistence type="predicted"/>
<evidence type="ECO:0000256" key="5">
    <source>
        <dbReference type="ARBA" id="ARBA00022927"/>
    </source>
</evidence>
<keyword evidence="3" id="KW-0963">Cytoplasm</keyword>
<dbReference type="InterPro" id="IPR011989">
    <property type="entry name" value="ARM-like"/>
</dbReference>
<dbReference type="OrthoDB" id="296539at2759"/>